<accession>A0A4U5P253</accession>
<protein>
    <recommendedName>
        <fullName evidence="2">Inosine/uridine-preferring nucleoside hydrolase domain-containing protein</fullName>
    </recommendedName>
</protein>
<dbReference type="AlphaFoldDB" id="A0A4U5P253"/>
<dbReference type="Proteomes" id="UP000298663">
    <property type="component" value="Unassembled WGS sequence"/>
</dbReference>
<dbReference type="OrthoDB" id="432381at2759"/>
<keyword evidence="4" id="KW-1185">Reference proteome</keyword>
<reference evidence="3 4" key="2">
    <citation type="journal article" date="2019" name="G3 (Bethesda)">
        <title>Hybrid Assembly of the Genome of the Entomopathogenic Nematode Steinernema carpocapsae Identifies the X-Chromosome.</title>
        <authorList>
            <person name="Serra L."/>
            <person name="Macchietto M."/>
            <person name="Macias-Munoz A."/>
            <person name="McGill C.J."/>
            <person name="Rodriguez I.M."/>
            <person name="Rodriguez B."/>
            <person name="Murad R."/>
            <person name="Mortazavi A."/>
        </authorList>
    </citation>
    <scope>NUCLEOTIDE SEQUENCE [LARGE SCALE GENOMIC DNA]</scope>
    <source>
        <strain evidence="3 4">ALL</strain>
    </source>
</reference>
<dbReference type="InterPro" id="IPR001910">
    <property type="entry name" value="Inosine/uridine_hydrolase_dom"/>
</dbReference>
<comment type="similarity">
    <text evidence="1">Belongs to the IUNH family.</text>
</comment>
<dbReference type="EMBL" id="AZBU02000003">
    <property type="protein sequence ID" value="TKR89820.1"/>
    <property type="molecule type" value="Genomic_DNA"/>
</dbReference>
<gene>
    <name evidence="3" type="ORF">L596_013863</name>
</gene>
<reference evidence="3 4" key="1">
    <citation type="journal article" date="2015" name="Genome Biol.">
        <title>Comparative genomics of Steinernema reveals deeply conserved gene regulatory networks.</title>
        <authorList>
            <person name="Dillman A.R."/>
            <person name="Macchietto M."/>
            <person name="Porter C.F."/>
            <person name="Rogers A."/>
            <person name="Williams B."/>
            <person name="Antoshechkin I."/>
            <person name="Lee M.M."/>
            <person name="Goodwin Z."/>
            <person name="Lu X."/>
            <person name="Lewis E.E."/>
            <person name="Goodrich-Blair H."/>
            <person name="Stock S.P."/>
            <person name="Adams B.J."/>
            <person name="Sternberg P.W."/>
            <person name="Mortazavi A."/>
        </authorList>
    </citation>
    <scope>NUCLEOTIDE SEQUENCE [LARGE SCALE GENOMIC DNA]</scope>
    <source>
        <strain evidence="3 4">ALL</strain>
    </source>
</reference>
<evidence type="ECO:0000256" key="1">
    <source>
        <dbReference type="ARBA" id="ARBA00009176"/>
    </source>
</evidence>
<dbReference type="InterPro" id="IPR052775">
    <property type="entry name" value="IUN_hydrolase"/>
</dbReference>
<dbReference type="SUPFAM" id="SSF53590">
    <property type="entry name" value="Nucleoside hydrolase"/>
    <property type="match status" value="1"/>
</dbReference>
<dbReference type="GO" id="GO:0016799">
    <property type="term" value="F:hydrolase activity, hydrolyzing N-glycosyl compounds"/>
    <property type="evidence" value="ECO:0007669"/>
    <property type="project" value="InterPro"/>
</dbReference>
<proteinExistence type="inferred from homology"/>
<comment type="caution">
    <text evidence="3">The sequence shown here is derived from an EMBL/GenBank/DDBJ whole genome shotgun (WGS) entry which is preliminary data.</text>
</comment>
<evidence type="ECO:0000313" key="3">
    <source>
        <dbReference type="EMBL" id="TKR89820.1"/>
    </source>
</evidence>
<name>A0A4U5P253_STECR</name>
<dbReference type="Gene3D" id="3.90.245.10">
    <property type="entry name" value="Ribonucleoside hydrolase-like"/>
    <property type="match status" value="1"/>
</dbReference>
<organism evidence="3 4">
    <name type="scientific">Steinernema carpocapsae</name>
    <name type="common">Entomopathogenic nematode</name>
    <dbReference type="NCBI Taxonomy" id="34508"/>
    <lineage>
        <taxon>Eukaryota</taxon>
        <taxon>Metazoa</taxon>
        <taxon>Ecdysozoa</taxon>
        <taxon>Nematoda</taxon>
        <taxon>Chromadorea</taxon>
        <taxon>Rhabditida</taxon>
        <taxon>Tylenchina</taxon>
        <taxon>Panagrolaimomorpha</taxon>
        <taxon>Strongyloidoidea</taxon>
        <taxon>Steinernematidae</taxon>
        <taxon>Steinernema</taxon>
    </lineage>
</organism>
<dbReference type="STRING" id="34508.A0A4U5P253"/>
<dbReference type="PANTHER" id="PTHR46190:SF1">
    <property type="entry name" value="SI:CH211-201H21.5"/>
    <property type="match status" value="1"/>
</dbReference>
<dbReference type="Pfam" id="PF01156">
    <property type="entry name" value="IU_nuc_hydro"/>
    <property type="match status" value="1"/>
</dbReference>
<feature type="domain" description="Inosine/uridine-preferring nucleoside hydrolase" evidence="2">
    <location>
        <begin position="21"/>
        <end position="129"/>
    </location>
</feature>
<dbReference type="InterPro" id="IPR036452">
    <property type="entry name" value="Ribo_hydro-like"/>
</dbReference>
<evidence type="ECO:0000259" key="2">
    <source>
        <dbReference type="Pfam" id="PF01156"/>
    </source>
</evidence>
<sequence>MAVPWEAFLLEGKKHEAEVDFDAHLKLDTKLSHYLKEATSIIRPHMAAKGRQYAYCDEIALAAAIDPDSIITQSRLLRVTVELAGHLTRGQVVVDWTHNMEEELSKVQKSMDMSKKAVHFVTTYDAKKVDEMMIAAVKRI</sequence>
<evidence type="ECO:0000313" key="4">
    <source>
        <dbReference type="Proteomes" id="UP000298663"/>
    </source>
</evidence>
<dbReference type="PANTHER" id="PTHR46190">
    <property type="entry name" value="SI:CH211-201H21.5-RELATED"/>
    <property type="match status" value="1"/>
</dbReference>